<dbReference type="SMART" id="SM00086">
    <property type="entry name" value="PAC"/>
    <property type="match status" value="2"/>
</dbReference>
<dbReference type="Pfam" id="PF13426">
    <property type="entry name" value="PAS_9"/>
    <property type="match status" value="2"/>
</dbReference>
<organism evidence="8">
    <name type="scientific">Megaceros flagellaris</name>
    <dbReference type="NCBI Taxonomy" id="263821"/>
    <lineage>
        <taxon>Eukaryota</taxon>
        <taxon>Viridiplantae</taxon>
        <taxon>Streptophyta</taxon>
        <taxon>Embryophyta</taxon>
        <taxon>Anthocerotophyta</taxon>
        <taxon>Anthocerotopsida</taxon>
        <taxon>Dendrocerotidae</taxon>
        <taxon>Dendrocerotales</taxon>
        <taxon>Dendrocerotaceae</taxon>
        <taxon>Dendrocerotoideae</taxon>
        <taxon>Megaceros</taxon>
    </lineage>
</organism>
<keyword evidence="1" id="KW-0600">Photoreceptor protein</keyword>
<sequence>MEQVLEDSNMCRNEAEMVLHRESKLFGMLCNETLVEALRQHESNFVISDPQLPDHPVVYASAGFCTMSGFRIEELVGYKCRFLEGPDTDMGAIREIRDTIRDGRSCRLRILNYTKHGKPMWNLFHAAPLYSTKDDRVVLYVGMYIPLVISLSDIAERFSDSLGVTCPRMREMAVGFFNGPLKLLIDTAAKSVESATNTQVAQETNYEISAGAGGNKSEMAQSWSPKSVASYDGTKLSKMQEADNQRARVAVMAVVADLTRHYGGNLTDRRGVGSTVLGVVCSSLLSLHRIKHSFVLVDPHLPDMPIVHANEQFLHLTGYSNAEVLGRNCRFLQGPDTDAESIQQIRDSIKAVRACTVWLLNYRKDGQPFWNLLHLSPVRNCTGKVAYYAGVQLLPSEADIDDHKKNPCAAKHLGAIAAIKVAVRGAGLQRPHVL</sequence>
<dbReference type="NCBIfam" id="TIGR00229">
    <property type="entry name" value="sensory_box"/>
    <property type="match status" value="1"/>
</dbReference>
<keyword evidence="6" id="KW-0675">Receptor</keyword>
<evidence type="ECO:0000259" key="7">
    <source>
        <dbReference type="PROSITE" id="PS50112"/>
    </source>
</evidence>
<dbReference type="Gene3D" id="3.30.450.20">
    <property type="entry name" value="PAS domain"/>
    <property type="match status" value="2"/>
</dbReference>
<keyword evidence="5" id="KW-0157">Chromophore</keyword>
<evidence type="ECO:0000256" key="4">
    <source>
        <dbReference type="ARBA" id="ARBA00022643"/>
    </source>
</evidence>
<dbReference type="CDD" id="cd00130">
    <property type="entry name" value="PAS"/>
    <property type="match status" value="1"/>
</dbReference>
<proteinExistence type="evidence at transcript level"/>
<feature type="domain" description="PAS" evidence="7">
    <location>
        <begin position="306"/>
        <end position="352"/>
    </location>
</feature>
<evidence type="ECO:0000313" key="8">
    <source>
        <dbReference type="EMBL" id="AML78831.1"/>
    </source>
</evidence>
<evidence type="ECO:0000256" key="1">
    <source>
        <dbReference type="ARBA" id="ARBA00022543"/>
    </source>
</evidence>
<accession>A0A126X285</accession>
<evidence type="ECO:0000256" key="6">
    <source>
        <dbReference type="ARBA" id="ARBA00023170"/>
    </source>
</evidence>
<keyword evidence="2" id="KW-0716">Sensory transduction</keyword>
<dbReference type="InterPro" id="IPR000014">
    <property type="entry name" value="PAS"/>
</dbReference>
<dbReference type="AlphaFoldDB" id="A0A126X285"/>
<dbReference type="GO" id="GO:0005634">
    <property type="term" value="C:nucleus"/>
    <property type="evidence" value="ECO:0007669"/>
    <property type="project" value="TreeGrafter"/>
</dbReference>
<dbReference type="GO" id="GO:0009637">
    <property type="term" value="P:response to blue light"/>
    <property type="evidence" value="ECO:0007669"/>
    <property type="project" value="UniProtKB-ARBA"/>
</dbReference>
<keyword evidence="3" id="KW-0285">Flavoprotein</keyword>
<dbReference type="InterPro" id="IPR035965">
    <property type="entry name" value="PAS-like_dom_sf"/>
</dbReference>
<reference evidence="8" key="1">
    <citation type="journal article" date="2016" name="Proc. Natl. Acad. Sci. U.S.A.">
        <title>Functional and topological diversity of LOV domain photoreceptors.</title>
        <authorList>
            <person name="Glantz S.T."/>
            <person name="Carpenter E.J."/>
            <person name="Melkonian M."/>
            <person name="Gardner K.H."/>
            <person name="Boyden E.S."/>
            <person name="Wong G.K."/>
            <person name="Chow B.Y."/>
        </authorList>
    </citation>
    <scope>NUCLEOTIDE SEQUENCE</scope>
    <source>
        <strain evidence="8">UCRN_2010269</strain>
    </source>
</reference>
<dbReference type="PANTHER" id="PTHR47429:SF2">
    <property type="entry name" value="PROTEIN TWIN LOV 1"/>
    <property type="match status" value="1"/>
</dbReference>
<dbReference type="PROSITE" id="PS50112">
    <property type="entry name" value="PAS"/>
    <property type="match status" value="1"/>
</dbReference>
<name>A0A126X285_9EMBR</name>
<dbReference type="InterPro" id="IPR001610">
    <property type="entry name" value="PAC"/>
</dbReference>
<dbReference type="SUPFAM" id="SSF55785">
    <property type="entry name" value="PYP-like sensor domain (PAS domain)"/>
    <property type="match status" value="2"/>
</dbReference>
<dbReference type="PANTHER" id="PTHR47429">
    <property type="entry name" value="PROTEIN TWIN LOV 1"/>
    <property type="match status" value="1"/>
</dbReference>
<evidence type="ECO:0000256" key="5">
    <source>
        <dbReference type="ARBA" id="ARBA00022991"/>
    </source>
</evidence>
<evidence type="ECO:0000256" key="3">
    <source>
        <dbReference type="ARBA" id="ARBA00022630"/>
    </source>
</evidence>
<dbReference type="EMBL" id="KU701179">
    <property type="protein sequence ID" value="AML78831.1"/>
    <property type="molecule type" value="mRNA"/>
</dbReference>
<evidence type="ECO:0000256" key="2">
    <source>
        <dbReference type="ARBA" id="ARBA00022606"/>
    </source>
</evidence>
<keyword evidence="4" id="KW-0288">FMN</keyword>
<protein>
    <submittedName>
        <fullName evidence="8">Putative LOV domain-containing protein</fullName>
    </submittedName>
</protein>
<dbReference type="GO" id="GO:0009881">
    <property type="term" value="F:photoreceptor activity"/>
    <property type="evidence" value="ECO:0007669"/>
    <property type="project" value="UniProtKB-KW"/>
</dbReference>